<name>A0A0L0T5V7_ALLM3</name>
<keyword evidence="1" id="KW-0694">RNA-binding</keyword>
<organism evidence="5 6">
    <name type="scientific">Allomyces macrogynus (strain ATCC 38327)</name>
    <name type="common">Allomyces javanicus var. macrogynus</name>
    <dbReference type="NCBI Taxonomy" id="578462"/>
    <lineage>
        <taxon>Eukaryota</taxon>
        <taxon>Fungi</taxon>
        <taxon>Fungi incertae sedis</taxon>
        <taxon>Blastocladiomycota</taxon>
        <taxon>Blastocladiomycetes</taxon>
        <taxon>Blastocladiales</taxon>
        <taxon>Blastocladiaceae</taxon>
        <taxon>Allomyces</taxon>
    </lineage>
</organism>
<reference evidence="6" key="2">
    <citation type="submission" date="2009-11" db="EMBL/GenBank/DDBJ databases">
        <title>The Genome Sequence of Allomyces macrogynus strain ATCC 38327.</title>
        <authorList>
            <consortium name="The Broad Institute Genome Sequencing Platform"/>
            <person name="Russ C."/>
            <person name="Cuomo C."/>
            <person name="Shea T."/>
            <person name="Young S.K."/>
            <person name="Zeng Q."/>
            <person name="Koehrsen M."/>
            <person name="Haas B."/>
            <person name="Borodovsky M."/>
            <person name="Guigo R."/>
            <person name="Alvarado L."/>
            <person name="Berlin A."/>
            <person name="Borenstein D."/>
            <person name="Chen Z."/>
            <person name="Engels R."/>
            <person name="Freedman E."/>
            <person name="Gellesch M."/>
            <person name="Goldberg J."/>
            <person name="Griggs A."/>
            <person name="Gujja S."/>
            <person name="Heiman D."/>
            <person name="Hepburn T."/>
            <person name="Howarth C."/>
            <person name="Jen D."/>
            <person name="Larson L."/>
            <person name="Lewis B."/>
            <person name="Mehta T."/>
            <person name="Park D."/>
            <person name="Pearson M."/>
            <person name="Roberts A."/>
            <person name="Saif S."/>
            <person name="Shenoy N."/>
            <person name="Sisk P."/>
            <person name="Stolte C."/>
            <person name="Sykes S."/>
            <person name="Walk T."/>
            <person name="White J."/>
            <person name="Yandava C."/>
            <person name="Burger G."/>
            <person name="Gray M.W."/>
            <person name="Holland P.W.H."/>
            <person name="King N."/>
            <person name="Lang F.B.F."/>
            <person name="Roger A.J."/>
            <person name="Ruiz-Trillo I."/>
            <person name="Lander E."/>
            <person name="Nusbaum C."/>
        </authorList>
    </citation>
    <scope>NUCLEOTIDE SEQUENCE [LARGE SCALE GENOMIC DNA]</scope>
    <source>
        <strain evidence="6">ATCC 38327</strain>
    </source>
</reference>
<dbReference type="InterPro" id="IPR012677">
    <property type="entry name" value="Nucleotide-bd_a/b_plait_sf"/>
</dbReference>
<dbReference type="EMBL" id="GG745364">
    <property type="protein sequence ID" value="KNE70132.1"/>
    <property type="molecule type" value="Genomic_DNA"/>
</dbReference>
<dbReference type="Gene3D" id="3.30.70.330">
    <property type="match status" value="1"/>
</dbReference>
<feature type="compositionally biased region" description="Basic and acidic residues" evidence="3">
    <location>
        <begin position="1038"/>
        <end position="1047"/>
    </location>
</feature>
<proteinExistence type="predicted"/>
<dbReference type="GO" id="GO:0003723">
    <property type="term" value="F:RNA binding"/>
    <property type="evidence" value="ECO:0007669"/>
    <property type="project" value="UniProtKB-UniRule"/>
</dbReference>
<feature type="compositionally biased region" description="Low complexity" evidence="3">
    <location>
        <begin position="133"/>
        <end position="146"/>
    </location>
</feature>
<feature type="region of interest" description="Disordered" evidence="3">
    <location>
        <begin position="1"/>
        <end position="25"/>
    </location>
</feature>
<dbReference type="eggNOG" id="ENOG502RY8V">
    <property type="taxonomic scope" value="Eukaryota"/>
</dbReference>
<keyword evidence="2" id="KW-0175">Coiled coil</keyword>
<feature type="region of interest" description="Disordered" evidence="3">
    <location>
        <begin position="832"/>
        <end position="863"/>
    </location>
</feature>
<feature type="region of interest" description="Disordered" evidence="3">
    <location>
        <begin position="161"/>
        <end position="180"/>
    </location>
</feature>
<sequence length="1218" mass="126654">MHAAIPPTLARAGTAHAAPTASSAVGKPPTLIASTSFLDTTWSAAGATFGPLVVSPNLRRGDSDFGLVSGWSDAPTGAAGASIARPASLLHVPNRTPTATPLARANAPGSPGASVLDALFALRLPPAPPATPVPVQQQQQQQQQPTNKWLSAALVPPSLERHYSAPPATIPAAAPAPDDDEKAGLATLAALDLLATAGRYPTGGAGGAAYPAGLDHDQRFAASVGPPSASSYTPTPEWRHVQAGAPVTPATPMQITAQPSTNPSVNVAAYAAPALGPADAGGLPYTASTTWGGPYASGYSLGSPAKDNAATVASPPAMPAAAGINQYRPPVADAYAPPPPISQQAPTTTAAQFQQATASTAQYQPASNQYTVNAQYQHYQQQQAPAGGNASDLTVPAAAAATAGHNQFQVPPRAVEYGAQTVNVPLAVYNQYQAQQPGSNVGEYPSPPQAITTTGYNQYQLQQGRIASDYGTTAPTAATGFNPYQSQITSDYSVPPTSTPTAYNQYQSPPTSSAYNQYQTPSTTTSSPMAYNQYQSPPSSTAPSTTYSTTTPAPYYSTTGGYYLDAPPPQTYVPGPPPGVVSAGPTSVLGSPPVNVYALPPPPPLSWINGAAGARSVGTRQGRRARIRRTWTCQVCLFASPKPCANCTSVGLLEPVKYPVVKMSNIPWDVTQRDIQDYFSPTQIPSIGGLPLVHVLMVRESGKTKSDAFVELPTISHLGEVLHERQRRILRGRIVTLTPSSQEELMRAVFPAFPGSWNGVDAVPAAAVEGQAQTHGTTVAAAGPGTHATPAAATAAAANVYRGRLAAAVANDPAKSSSWASWSDASSLGSWTAGETSAGSTAETLATSPPSTMSGVATTAGSAQLAHVQPQQHQQHHHAQQYPPCFLTRNEINQILAVCKNYKLFFSRKCAQRALVSTLQRDHLFEMAKLCIESLHQHLIKPYHQIDPSLMDRLLRAVLMVPAFTEKQKMIVLDASGYACPQAFTHLLTPQGHAAAGAGGPPGSLADVGHGARERVLVDETEVGTELVAAVVGGGGGEAHEHEHDDDTSYLASESPPMAEDLHEQNDHPTPSTKTLTPTLAPAPVPTQPHVNHHQQWASILRNANAAPAASHEHSAADTELRAALARAHGTIARLEGTVLAYELRVKQLERELAAERAEGHHGLAVAAEDHARQVVREPAVQHGHGVVGVGSPTQLVAESVGVAAVGGGEVRPSGVAT</sequence>
<protein>
    <recommendedName>
        <fullName evidence="4">RRM domain-containing protein</fullName>
    </recommendedName>
</protein>
<feature type="compositionally biased region" description="Low complexity" evidence="3">
    <location>
        <begin position="1069"/>
        <end position="1080"/>
    </location>
</feature>
<feature type="region of interest" description="Disordered" evidence="3">
    <location>
        <begin position="1035"/>
        <end position="1094"/>
    </location>
</feature>
<feature type="domain" description="RRM" evidence="4">
    <location>
        <begin position="659"/>
        <end position="742"/>
    </location>
</feature>
<evidence type="ECO:0000256" key="1">
    <source>
        <dbReference type="PROSITE-ProRule" id="PRU00176"/>
    </source>
</evidence>
<feature type="compositionally biased region" description="Polar residues" evidence="3">
    <location>
        <begin position="482"/>
        <end position="519"/>
    </location>
</feature>
<dbReference type="OrthoDB" id="336240at2759"/>
<feature type="region of interest" description="Disordered" evidence="3">
    <location>
        <begin position="127"/>
        <end position="147"/>
    </location>
</feature>
<evidence type="ECO:0000256" key="3">
    <source>
        <dbReference type="SAM" id="MobiDB-lite"/>
    </source>
</evidence>
<feature type="compositionally biased region" description="Polar residues" evidence="3">
    <location>
        <begin position="833"/>
        <end position="862"/>
    </location>
</feature>
<evidence type="ECO:0000313" key="5">
    <source>
        <dbReference type="EMBL" id="KNE70132.1"/>
    </source>
</evidence>
<feature type="compositionally biased region" description="Low complexity" evidence="3">
    <location>
        <begin position="165"/>
        <end position="176"/>
    </location>
</feature>
<dbReference type="InterPro" id="IPR000504">
    <property type="entry name" value="RRM_dom"/>
</dbReference>
<dbReference type="SUPFAM" id="SSF54928">
    <property type="entry name" value="RNA-binding domain, RBD"/>
    <property type="match status" value="1"/>
</dbReference>
<evidence type="ECO:0000256" key="2">
    <source>
        <dbReference type="SAM" id="Coils"/>
    </source>
</evidence>
<evidence type="ECO:0000259" key="4">
    <source>
        <dbReference type="PROSITE" id="PS50102"/>
    </source>
</evidence>
<gene>
    <name evidence="5" type="ORF">AMAG_15109</name>
</gene>
<feature type="region of interest" description="Disordered" evidence="3">
    <location>
        <begin position="481"/>
        <end position="548"/>
    </location>
</feature>
<dbReference type="InterPro" id="IPR035979">
    <property type="entry name" value="RBD_domain_sf"/>
</dbReference>
<dbReference type="VEuPathDB" id="FungiDB:AMAG_15109"/>
<accession>A0A0L0T5V7</accession>
<feature type="coiled-coil region" evidence="2">
    <location>
        <begin position="1132"/>
        <end position="1159"/>
    </location>
</feature>
<dbReference type="Proteomes" id="UP000054350">
    <property type="component" value="Unassembled WGS sequence"/>
</dbReference>
<feature type="region of interest" description="Disordered" evidence="3">
    <location>
        <begin position="329"/>
        <end position="349"/>
    </location>
</feature>
<keyword evidence="6" id="KW-1185">Reference proteome</keyword>
<dbReference type="PROSITE" id="PS50102">
    <property type="entry name" value="RRM"/>
    <property type="match status" value="1"/>
</dbReference>
<feature type="compositionally biased region" description="Low complexity" evidence="3">
    <location>
        <begin position="10"/>
        <end position="24"/>
    </location>
</feature>
<reference evidence="5 6" key="1">
    <citation type="submission" date="2009-11" db="EMBL/GenBank/DDBJ databases">
        <title>Annotation of Allomyces macrogynus ATCC 38327.</title>
        <authorList>
            <consortium name="The Broad Institute Genome Sequencing Platform"/>
            <person name="Russ C."/>
            <person name="Cuomo C."/>
            <person name="Burger G."/>
            <person name="Gray M.W."/>
            <person name="Holland P.W.H."/>
            <person name="King N."/>
            <person name="Lang F.B.F."/>
            <person name="Roger A.J."/>
            <person name="Ruiz-Trillo I."/>
            <person name="Young S.K."/>
            <person name="Zeng Q."/>
            <person name="Gargeya S."/>
            <person name="Fitzgerald M."/>
            <person name="Haas B."/>
            <person name="Abouelleil A."/>
            <person name="Alvarado L."/>
            <person name="Arachchi H.M."/>
            <person name="Berlin A."/>
            <person name="Chapman S.B."/>
            <person name="Gearin G."/>
            <person name="Goldberg J."/>
            <person name="Griggs A."/>
            <person name="Gujja S."/>
            <person name="Hansen M."/>
            <person name="Heiman D."/>
            <person name="Howarth C."/>
            <person name="Larimer J."/>
            <person name="Lui A."/>
            <person name="MacDonald P.J.P."/>
            <person name="McCowen C."/>
            <person name="Montmayeur A."/>
            <person name="Murphy C."/>
            <person name="Neiman D."/>
            <person name="Pearson M."/>
            <person name="Priest M."/>
            <person name="Roberts A."/>
            <person name="Saif S."/>
            <person name="Shea T."/>
            <person name="Sisk P."/>
            <person name="Stolte C."/>
            <person name="Sykes S."/>
            <person name="Wortman J."/>
            <person name="Nusbaum C."/>
            <person name="Birren B."/>
        </authorList>
    </citation>
    <scope>NUCLEOTIDE SEQUENCE [LARGE SCALE GENOMIC DNA]</scope>
    <source>
        <strain evidence="5 6">ATCC 38327</strain>
    </source>
</reference>
<evidence type="ECO:0000313" key="6">
    <source>
        <dbReference type="Proteomes" id="UP000054350"/>
    </source>
</evidence>
<feature type="region of interest" description="Disordered" evidence="3">
    <location>
        <begin position="89"/>
        <end position="108"/>
    </location>
</feature>
<feature type="compositionally biased region" description="Low complexity" evidence="3">
    <location>
        <begin position="536"/>
        <end position="548"/>
    </location>
</feature>
<dbReference type="AlphaFoldDB" id="A0A0L0T5V7"/>